<organism evidence="2 3">
    <name type="scientific">Apiospora kogelbergensis</name>
    <dbReference type="NCBI Taxonomy" id="1337665"/>
    <lineage>
        <taxon>Eukaryota</taxon>
        <taxon>Fungi</taxon>
        <taxon>Dikarya</taxon>
        <taxon>Ascomycota</taxon>
        <taxon>Pezizomycotina</taxon>
        <taxon>Sordariomycetes</taxon>
        <taxon>Xylariomycetidae</taxon>
        <taxon>Amphisphaeriales</taxon>
        <taxon>Apiosporaceae</taxon>
        <taxon>Apiospora</taxon>
    </lineage>
</organism>
<accession>A0AAW0R636</accession>
<keyword evidence="3" id="KW-1185">Reference proteome</keyword>
<reference evidence="2 3" key="1">
    <citation type="submission" date="2023-01" db="EMBL/GenBank/DDBJ databases">
        <title>Analysis of 21 Apiospora genomes using comparative genomics revels a genus with tremendous synthesis potential of carbohydrate active enzymes and secondary metabolites.</title>
        <authorList>
            <person name="Sorensen T."/>
        </authorList>
    </citation>
    <scope>NUCLEOTIDE SEQUENCE [LARGE SCALE GENOMIC DNA]</scope>
    <source>
        <strain evidence="2 3">CBS 117206</strain>
    </source>
</reference>
<name>A0AAW0R636_9PEZI</name>
<comment type="caution">
    <text evidence="2">The sequence shown here is derived from an EMBL/GenBank/DDBJ whole genome shotgun (WGS) entry which is preliminary data.</text>
</comment>
<evidence type="ECO:0000256" key="1">
    <source>
        <dbReference type="SAM" id="MobiDB-lite"/>
    </source>
</evidence>
<protein>
    <submittedName>
        <fullName evidence="2">MFS general substrate transporter</fullName>
    </submittedName>
</protein>
<dbReference type="AlphaFoldDB" id="A0AAW0R636"/>
<feature type="compositionally biased region" description="Basic and acidic residues" evidence="1">
    <location>
        <begin position="1"/>
        <end position="10"/>
    </location>
</feature>
<evidence type="ECO:0000313" key="3">
    <source>
        <dbReference type="Proteomes" id="UP001392437"/>
    </source>
</evidence>
<sequence length="94" mass="9674">MATEVSKADGDVETAAAQHVETRKETKQEKRDNISLRGAPSSDQEGGVVVDAKGGDDDGGIATIGMGLINNVAGLVGCRFVLGIFEAGLFPGKQ</sequence>
<dbReference type="SUPFAM" id="SSF103473">
    <property type="entry name" value="MFS general substrate transporter"/>
    <property type="match status" value="1"/>
</dbReference>
<feature type="region of interest" description="Disordered" evidence="1">
    <location>
        <begin position="1"/>
        <end position="53"/>
    </location>
</feature>
<dbReference type="InterPro" id="IPR036259">
    <property type="entry name" value="MFS_trans_sf"/>
</dbReference>
<feature type="compositionally biased region" description="Basic and acidic residues" evidence="1">
    <location>
        <begin position="20"/>
        <end position="34"/>
    </location>
</feature>
<gene>
    <name evidence="2" type="ORF">PG999_001624</name>
</gene>
<proteinExistence type="predicted"/>
<dbReference type="EMBL" id="JAQQWP010000002">
    <property type="protein sequence ID" value="KAK8129244.1"/>
    <property type="molecule type" value="Genomic_DNA"/>
</dbReference>
<dbReference type="Proteomes" id="UP001392437">
    <property type="component" value="Unassembled WGS sequence"/>
</dbReference>
<evidence type="ECO:0000313" key="2">
    <source>
        <dbReference type="EMBL" id="KAK8129244.1"/>
    </source>
</evidence>